<name>A0A3M2JQ85_9CELL</name>
<accession>A0A3M2JQ85</accession>
<dbReference type="InterPro" id="IPR011856">
    <property type="entry name" value="tRNA_endonuc-like_dom_sf"/>
</dbReference>
<evidence type="ECO:0000313" key="1">
    <source>
        <dbReference type="EMBL" id="RMI12885.1"/>
    </source>
</evidence>
<comment type="caution">
    <text evidence="1">The sequence shown here is derived from an EMBL/GenBank/DDBJ whole genome shotgun (WGS) entry which is preliminary data.</text>
</comment>
<proteinExistence type="predicted"/>
<dbReference type="GO" id="GO:0003676">
    <property type="term" value="F:nucleic acid binding"/>
    <property type="evidence" value="ECO:0007669"/>
    <property type="project" value="InterPro"/>
</dbReference>
<organism evidence="1 2">
    <name type="scientific">Cellulomonas triticagri</name>
    <dbReference type="NCBI Taxonomy" id="2483352"/>
    <lineage>
        <taxon>Bacteria</taxon>
        <taxon>Bacillati</taxon>
        <taxon>Actinomycetota</taxon>
        <taxon>Actinomycetes</taxon>
        <taxon>Micrococcales</taxon>
        <taxon>Cellulomonadaceae</taxon>
        <taxon>Cellulomonas</taxon>
    </lineage>
</organism>
<reference evidence="1 2" key="1">
    <citation type="submission" date="2018-10" db="EMBL/GenBank/DDBJ databases">
        <title>Isolation, diversity and antifungal activity of actinobacteria from wheat.</title>
        <authorList>
            <person name="Han C."/>
        </authorList>
    </citation>
    <scope>NUCLEOTIDE SEQUENCE [LARGE SCALE GENOMIC DNA]</scope>
    <source>
        <strain evidence="1 2">NEAU-YY56</strain>
    </source>
</reference>
<evidence type="ECO:0008006" key="3">
    <source>
        <dbReference type="Google" id="ProtNLM"/>
    </source>
</evidence>
<dbReference type="Gene3D" id="3.40.1350.10">
    <property type="match status" value="1"/>
</dbReference>
<protein>
    <recommendedName>
        <fullName evidence="3">DUF91 domain-containing protein</fullName>
    </recommendedName>
</protein>
<dbReference type="AlphaFoldDB" id="A0A3M2JQ85"/>
<keyword evidence="2" id="KW-1185">Reference proteome</keyword>
<gene>
    <name evidence="1" type="ORF">EBM89_06855</name>
</gene>
<dbReference type="EMBL" id="RFFI01000027">
    <property type="protein sequence ID" value="RMI12885.1"/>
    <property type="molecule type" value="Genomic_DNA"/>
</dbReference>
<dbReference type="Proteomes" id="UP000269289">
    <property type="component" value="Unassembled WGS sequence"/>
</dbReference>
<evidence type="ECO:0000313" key="2">
    <source>
        <dbReference type="Proteomes" id="UP000269289"/>
    </source>
</evidence>
<sequence>MMYDELLFTVEAGKATRVPRRSLTSFELHERAHLQEWVLASPEILGPGTTVVTSEYDRWQSADGARVADRLDILGLDPDGRLVVAELKRDAAPATVHMQAVNYAAMVSRLTPDDVVELYSAWHERNGESVDRESARTLLETEYLLTADGIRRPRIVLIASDFPASVTATVVWLNEQDVDISLIRYRAYDVNGSTAVSFSRLYPVPEVEEFTIGRRVESVTSSIADPGAPWDSASLARLAGLANDSTLALLDLCAAPDPGTVGVAEVAAAAAVTVPAVRGQLAGLTMRLRNPANGFVQNVWPVQVTWLPGGVASYSMDPSIAALWRGLRAHQQDA</sequence>